<keyword evidence="3" id="KW-1185">Reference proteome</keyword>
<evidence type="ECO:0000256" key="1">
    <source>
        <dbReference type="SAM" id="MobiDB-lite"/>
    </source>
</evidence>
<gene>
    <name evidence="2" type="ORF">J2T10_004356</name>
</gene>
<sequence length="72" mass="8159">MSFPLFHDPLQGTVAVDAQPVRDPRVHRPNRSSSTPARHENRRSKASRNRQREVAGIAEDLQALMARTMPRS</sequence>
<dbReference type="EMBL" id="JAUSSW010000021">
    <property type="protein sequence ID" value="MDQ0104680.1"/>
    <property type="molecule type" value="Genomic_DNA"/>
</dbReference>
<feature type="compositionally biased region" description="Basic residues" evidence="1">
    <location>
        <begin position="40"/>
        <end position="49"/>
    </location>
</feature>
<feature type="region of interest" description="Disordered" evidence="1">
    <location>
        <begin position="1"/>
        <end position="55"/>
    </location>
</feature>
<protein>
    <submittedName>
        <fullName evidence="2">Uncharacterized protein</fullName>
    </submittedName>
</protein>
<accession>A0ABT9TSL7</accession>
<proteinExistence type="predicted"/>
<dbReference type="Proteomes" id="UP001244563">
    <property type="component" value="Unassembled WGS sequence"/>
</dbReference>
<dbReference type="RefSeq" id="WP_306879917.1">
    <property type="nucleotide sequence ID" value="NZ_JAUSSW010000021.1"/>
</dbReference>
<organism evidence="2 3">
    <name type="scientific">Paenarthrobacter nicotinovorans</name>
    <name type="common">Arthrobacter nicotinovorans</name>
    <dbReference type="NCBI Taxonomy" id="29320"/>
    <lineage>
        <taxon>Bacteria</taxon>
        <taxon>Bacillati</taxon>
        <taxon>Actinomycetota</taxon>
        <taxon>Actinomycetes</taxon>
        <taxon>Micrococcales</taxon>
        <taxon>Micrococcaceae</taxon>
        <taxon>Paenarthrobacter</taxon>
    </lineage>
</organism>
<evidence type="ECO:0000313" key="3">
    <source>
        <dbReference type="Proteomes" id="UP001244563"/>
    </source>
</evidence>
<name>A0ABT9TSL7_PAENI</name>
<evidence type="ECO:0000313" key="2">
    <source>
        <dbReference type="EMBL" id="MDQ0104680.1"/>
    </source>
</evidence>
<comment type="caution">
    <text evidence="2">The sequence shown here is derived from an EMBL/GenBank/DDBJ whole genome shotgun (WGS) entry which is preliminary data.</text>
</comment>
<reference evidence="2 3" key="1">
    <citation type="submission" date="2023-07" db="EMBL/GenBank/DDBJ databases">
        <title>Sorghum-associated microbial communities from plants grown in Nebraska, USA.</title>
        <authorList>
            <person name="Schachtman D."/>
        </authorList>
    </citation>
    <scope>NUCLEOTIDE SEQUENCE [LARGE SCALE GENOMIC DNA]</scope>
    <source>
        <strain evidence="2 3">CC523</strain>
    </source>
</reference>